<evidence type="ECO:0000256" key="1">
    <source>
        <dbReference type="ARBA" id="ARBA00005771"/>
    </source>
</evidence>
<dbReference type="Proteomes" id="UP001234989">
    <property type="component" value="Chromosome 5"/>
</dbReference>
<dbReference type="InterPro" id="IPR027417">
    <property type="entry name" value="P-loop_NTPase"/>
</dbReference>
<keyword evidence="2 3" id="KW-0808">Transferase</keyword>
<dbReference type="InterPro" id="IPR000863">
    <property type="entry name" value="Sulfotransferase_dom"/>
</dbReference>
<dbReference type="GO" id="GO:0008146">
    <property type="term" value="F:sulfotransferase activity"/>
    <property type="evidence" value="ECO:0007669"/>
    <property type="project" value="InterPro"/>
</dbReference>
<dbReference type="EMBL" id="CP133616">
    <property type="protein sequence ID" value="WMV29254.1"/>
    <property type="molecule type" value="Genomic_DNA"/>
</dbReference>
<evidence type="ECO:0000313" key="6">
    <source>
        <dbReference type="Proteomes" id="UP001234989"/>
    </source>
</evidence>
<proteinExistence type="inferred from homology"/>
<dbReference type="SUPFAM" id="SSF52540">
    <property type="entry name" value="P-loop containing nucleoside triphosphate hydrolases"/>
    <property type="match status" value="1"/>
</dbReference>
<evidence type="ECO:0000256" key="3">
    <source>
        <dbReference type="RuleBase" id="RU361155"/>
    </source>
</evidence>
<keyword evidence="6" id="KW-1185">Reference proteome</keyword>
<dbReference type="PANTHER" id="PTHR11783">
    <property type="entry name" value="SULFOTRANSFERASE SULT"/>
    <property type="match status" value="1"/>
</dbReference>
<dbReference type="Gene3D" id="3.40.50.300">
    <property type="entry name" value="P-loop containing nucleotide triphosphate hydrolases"/>
    <property type="match status" value="1"/>
</dbReference>
<dbReference type="Pfam" id="PF00685">
    <property type="entry name" value="Sulfotransfer_1"/>
    <property type="match status" value="1"/>
</dbReference>
<name>A0AAF0R0F3_SOLVR</name>
<comment type="similarity">
    <text evidence="1 3">Belongs to the sulfotransferase 1 family.</text>
</comment>
<feature type="domain" description="Sulfotransferase" evidence="4">
    <location>
        <begin position="1"/>
        <end position="74"/>
    </location>
</feature>
<protein>
    <recommendedName>
        <fullName evidence="3">Sulfotransferase</fullName>
        <ecNumber evidence="3">2.8.2.-</ecNumber>
    </recommendedName>
</protein>
<dbReference type="EC" id="2.8.2.-" evidence="3"/>
<dbReference type="AlphaFoldDB" id="A0AAF0R0F3"/>
<reference evidence="5" key="1">
    <citation type="submission" date="2023-08" db="EMBL/GenBank/DDBJ databases">
        <title>A de novo genome assembly of Solanum verrucosum Schlechtendal, a Mexican diploid species geographically isolated from the other diploid A-genome species in potato relatives.</title>
        <authorList>
            <person name="Hosaka K."/>
        </authorList>
    </citation>
    <scope>NUCLEOTIDE SEQUENCE</scope>
    <source>
        <tissue evidence="5">Young leaves</tissue>
    </source>
</reference>
<organism evidence="5 6">
    <name type="scientific">Solanum verrucosum</name>
    <dbReference type="NCBI Taxonomy" id="315347"/>
    <lineage>
        <taxon>Eukaryota</taxon>
        <taxon>Viridiplantae</taxon>
        <taxon>Streptophyta</taxon>
        <taxon>Embryophyta</taxon>
        <taxon>Tracheophyta</taxon>
        <taxon>Spermatophyta</taxon>
        <taxon>Magnoliopsida</taxon>
        <taxon>eudicotyledons</taxon>
        <taxon>Gunneridae</taxon>
        <taxon>Pentapetalae</taxon>
        <taxon>asterids</taxon>
        <taxon>lamiids</taxon>
        <taxon>Solanales</taxon>
        <taxon>Solanaceae</taxon>
        <taxon>Solanoideae</taxon>
        <taxon>Solaneae</taxon>
        <taxon>Solanum</taxon>
    </lineage>
</organism>
<gene>
    <name evidence="5" type="ORF">MTR67_022639</name>
</gene>
<accession>A0AAF0R0F3</accession>
<evidence type="ECO:0000259" key="4">
    <source>
        <dbReference type="Pfam" id="PF00685"/>
    </source>
</evidence>
<sequence length="74" mass="8426">MYEEIKEKPKNQLKPLAEFLECPLSIEEENCGVVDEILRICSFENLSNLKVNTNGKLCTGEGNKMFFRKGEIGD</sequence>
<evidence type="ECO:0000313" key="5">
    <source>
        <dbReference type="EMBL" id="WMV29254.1"/>
    </source>
</evidence>
<evidence type="ECO:0000256" key="2">
    <source>
        <dbReference type="ARBA" id="ARBA00022679"/>
    </source>
</evidence>